<dbReference type="SMR" id="Q54L88"/>
<dbReference type="KEGG" id="ddi:DDB_G0286827"/>
<dbReference type="EMBL" id="AAFI02000090">
    <property type="protein sequence ID" value="EAL64011.1"/>
    <property type="molecule type" value="Genomic_DNA"/>
</dbReference>
<keyword evidence="2" id="KW-1185">Reference proteome</keyword>
<sequence>MMKAWVIESYENGFSGLKQKEISILELVTKRKSSFIKNIINFIKLLYNSIILLGEYEPRYKLD</sequence>
<dbReference type="Proteomes" id="UP000002195">
    <property type="component" value="Unassembled WGS sequence"/>
</dbReference>
<proteinExistence type="predicted"/>
<organism evidence="1 2">
    <name type="scientific">Dictyostelium discoideum</name>
    <name type="common">Social amoeba</name>
    <dbReference type="NCBI Taxonomy" id="44689"/>
    <lineage>
        <taxon>Eukaryota</taxon>
        <taxon>Amoebozoa</taxon>
        <taxon>Evosea</taxon>
        <taxon>Eumycetozoa</taxon>
        <taxon>Dictyostelia</taxon>
        <taxon>Dictyosteliales</taxon>
        <taxon>Dictyosteliaceae</taxon>
        <taxon>Dictyostelium</taxon>
    </lineage>
</organism>
<dbReference type="HOGENOM" id="CLU_2890473_0_0_1"/>
<dbReference type="VEuPathDB" id="AmoebaDB:DDB_G0286827"/>
<dbReference type="GeneID" id="8625813"/>
<dbReference type="AlphaFoldDB" id="Q54L88"/>
<dbReference type="InParanoid" id="Q54L88"/>
<protein>
    <submittedName>
        <fullName evidence="1">Uncharacterized protein</fullName>
    </submittedName>
</protein>
<evidence type="ECO:0000313" key="2">
    <source>
        <dbReference type="Proteomes" id="UP000002195"/>
    </source>
</evidence>
<dbReference type="RefSeq" id="XP_637515.1">
    <property type="nucleotide sequence ID" value="XM_632423.1"/>
</dbReference>
<evidence type="ECO:0000313" key="1">
    <source>
        <dbReference type="EMBL" id="EAL64011.1"/>
    </source>
</evidence>
<comment type="caution">
    <text evidence="1">The sequence shown here is derived from an EMBL/GenBank/DDBJ whole genome shotgun (WGS) entry which is preliminary data.</text>
</comment>
<name>Q54L88_DICDI</name>
<accession>Q54L88</accession>
<reference evidence="1 2" key="1">
    <citation type="journal article" date="2005" name="Nature">
        <title>The genome of the social amoeba Dictyostelium discoideum.</title>
        <authorList>
            <consortium name="The Dictyostelium discoideum Sequencing Consortium"/>
            <person name="Eichinger L."/>
            <person name="Pachebat J.A."/>
            <person name="Glockner G."/>
            <person name="Rajandream M.A."/>
            <person name="Sucgang R."/>
            <person name="Berriman M."/>
            <person name="Song J."/>
            <person name="Olsen R."/>
            <person name="Szafranski K."/>
            <person name="Xu Q."/>
            <person name="Tunggal B."/>
            <person name="Kummerfeld S."/>
            <person name="Madera M."/>
            <person name="Konfortov B.A."/>
            <person name="Rivero F."/>
            <person name="Bankier A.T."/>
            <person name="Lehmann R."/>
            <person name="Hamlin N."/>
            <person name="Davies R."/>
            <person name="Gaudet P."/>
            <person name="Fey P."/>
            <person name="Pilcher K."/>
            <person name="Chen G."/>
            <person name="Saunders D."/>
            <person name="Sodergren E."/>
            <person name="Davis P."/>
            <person name="Kerhornou A."/>
            <person name="Nie X."/>
            <person name="Hall N."/>
            <person name="Anjard C."/>
            <person name="Hemphill L."/>
            <person name="Bason N."/>
            <person name="Farbrother P."/>
            <person name="Desany B."/>
            <person name="Just E."/>
            <person name="Morio T."/>
            <person name="Rost R."/>
            <person name="Churcher C."/>
            <person name="Cooper J."/>
            <person name="Haydock S."/>
            <person name="van Driessche N."/>
            <person name="Cronin A."/>
            <person name="Goodhead I."/>
            <person name="Muzny D."/>
            <person name="Mourier T."/>
            <person name="Pain A."/>
            <person name="Lu M."/>
            <person name="Harper D."/>
            <person name="Lindsay R."/>
            <person name="Hauser H."/>
            <person name="James K."/>
            <person name="Quiles M."/>
            <person name="Madan Babu M."/>
            <person name="Saito T."/>
            <person name="Buchrieser C."/>
            <person name="Wardroper A."/>
            <person name="Felder M."/>
            <person name="Thangavelu M."/>
            <person name="Johnson D."/>
            <person name="Knights A."/>
            <person name="Loulseged H."/>
            <person name="Mungall K."/>
            <person name="Oliver K."/>
            <person name="Price C."/>
            <person name="Quail M.A."/>
            <person name="Urushihara H."/>
            <person name="Hernandez J."/>
            <person name="Rabbinowitsch E."/>
            <person name="Steffen D."/>
            <person name="Sanders M."/>
            <person name="Ma J."/>
            <person name="Kohara Y."/>
            <person name="Sharp S."/>
            <person name="Simmonds M."/>
            <person name="Spiegler S."/>
            <person name="Tivey A."/>
            <person name="Sugano S."/>
            <person name="White B."/>
            <person name="Walker D."/>
            <person name="Woodward J."/>
            <person name="Winckler T."/>
            <person name="Tanaka Y."/>
            <person name="Shaulsky G."/>
            <person name="Schleicher M."/>
            <person name="Weinstock G."/>
            <person name="Rosenthal A."/>
            <person name="Cox E.C."/>
            <person name="Chisholm R.L."/>
            <person name="Gibbs R."/>
            <person name="Loomis W.F."/>
            <person name="Platzer M."/>
            <person name="Kay R.R."/>
            <person name="Williams J."/>
            <person name="Dear P.H."/>
            <person name="Noegel A.A."/>
            <person name="Barrell B."/>
            <person name="Kuspa A."/>
        </authorList>
    </citation>
    <scope>NUCLEOTIDE SEQUENCE [LARGE SCALE GENOMIC DNA]</scope>
    <source>
        <strain evidence="1 2">AX4</strain>
    </source>
</reference>
<gene>
    <name evidence="1" type="ORF">DDB_G0286827</name>
</gene>
<dbReference type="PaxDb" id="44689-DDB0187144"/>